<comment type="caution">
    <text evidence="2">The sequence shown here is derived from an EMBL/GenBank/DDBJ whole genome shotgun (WGS) entry which is preliminary data.</text>
</comment>
<dbReference type="AlphaFoldDB" id="A0A0F9C3P7"/>
<evidence type="ECO:0000313" key="2">
    <source>
        <dbReference type="EMBL" id="KKL20852.1"/>
    </source>
</evidence>
<dbReference type="PANTHER" id="PTHR37731:SF1">
    <property type="entry name" value="PEPTIDE TRANSPORTER FAMILY PROTEIN"/>
    <property type="match status" value="1"/>
</dbReference>
<reference evidence="2" key="1">
    <citation type="journal article" date="2015" name="Nature">
        <title>Complex archaea that bridge the gap between prokaryotes and eukaryotes.</title>
        <authorList>
            <person name="Spang A."/>
            <person name="Saw J.H."/>
            <person name="Jorgensen S.L."/>
            <person name="Zaremba-Niedzwiedzka K."/>
            <person name="Martijn J."/>
            <person name="Lind A.E."/>
            <person name="van Eijk R."/>
            <person name="Schleper C."/>
            <person name="Guy L."/>
            <person name="Ettema T.J."/>
        </authorList>
    </citation>
    <scope>NUCLEOTIDE SEQUENCE</scope>
</reference>
<sequence length="275" mass="30730">MNEKALAPAQTGIVRPAVTPDEALKAWKEYQELKKKIIEKSDVQRIGKDDFLKKSYWRKLKTFFNLQVGCVKEHHFTDESQVLHFMVIYRATHPNGSYADGDGACSSNEKGLTKSFHNTRAIAHTRAFNRSVSNLVGGGEVSAEEINVVSSEATRPSPKPEPAPPPDDDIPLDDVPESAIQPITPNAALLGWARTMSDDEKIQKRLMSALCTYTDDKGEIKKPRSLKTIPEDILRDAVDNRMKQVLVSEEAEALLAFGNWQMFDTRQTSMDDVSL</sequence>
<dbReference type="PANTHER" id="PTHR37731">
    <property type="entry name" value="PEPTIDE TRANSPORTER FAMILY PROTEIN"/>
    <property type="match status" value="1"/>
</dbReference>
<organism evidence="2">
    <name type="scientific">marine sediment metagenome</name>
    <dbReference type="NCBI Taxonomy" id="412755"/>
    <lineage>
        <taxon>unclassified sequences</taxon>
        <taxon>metagenomes</taxon>
        <taxon>ecological metagenomes</taxon>
    </lineage>
</organism>
<evidence type="ECO:0000256" key="1">
    <source>
        <dbReference type="SAM" id="MobiDB-lite"/>
    </source>
</evidence>
<protein>
    <submittedName>
        <fullName evidence="2">Uncharacterized protein</fullName>
    </submittedName>
</protein>
<gene>
    <name evidence="2" type="ORF">LCGC14_2451320</name>
</gene>
<proteinExistence type="predicted"/>
<dbReference type="EMBL" id="LAZR01037941">
    <property type="protein sequence ID" value="KKL20852.1"/>
    <property type="molecule type" value="Genomic_DNA"/>
</dbReference>
<name>A0A0F9C3P7_9ZZZZ</name>
<accession>A0A0F9C3P7</accession>
<feature type="region of interest" description="Disordered" evidence="1">
    <location>
        <begin position="149"/>
        <end position="171"/>
    </location>
</feature>